<evidence type="ECO:0000313" key="2">
    <source>
        <dbReference type="EMBL" id="OWF51303.1"/>
    </source>
</evidence>
<evidence type="ECO:0000313" key="3">
    <source>
        <dbReference type="Proteomes" id="UP000242188"/>
    </source>
</evidence>
<sequence length="114" mass="13817">MYSEDSSEDEQRHLRRCGSPQRHKMPTHFGKERLEPFILKFERIIKDNRRSDRKTIQWIFDCLDGDALEDADKLLRTLGFTKLKKKMKERSATRTYQWWPAENCISLNKRRMRA</sequence>
<keyword evidence="3" id="KW-1185">Reference proteome</keyword>
<dbReference type="EMBL" id="NEDP02002300">
    <property type="protein sequence ID" value="OWF51303.1"/>
    <property type="molecule type" value="Genomic_DNA"/>
</dbReference>
<gene>
    <name evidence="2" type="ORF">KP79_PYT24277</name>
</gene>
<dbReference type="Proteomes" id="UP000242188">
    <property type="component" value="Unassembled WGS sequence"/>
</dbReference>
<reference evidence="2 3" key="1">
    <citation type="journal article" date="2017" name="Nat. Ecol. Evol.">
        <title>Scallop genome provides insights into evolution of bilaterian karyotype and development.</title>
        <authorList>
            <person name="Wang S."/>
            <person name="Zhang J."/>
            <person name="Jiao W."/>
            <person name="Li J."/>
            <person name="Xun X."/>
            <person name="Sun Y."/>
            <person name="Guo X."/>
            <person name="Huan P."/>
            <person name="Dong B."/>
            <person name="Zhang L."/>
            <person name="Hu X."/>
            <person name="Sun X."/>
            <person name="Wang J."/>
            <person name="Zhao C."/>
            <person name="Wang Y."/>
            <person name="Wang D."/>
            <person name="Huang X."/>
            <person name="Wang R."/>
            <person name="Lv J."/>
            <person name="Li Y."/>
            <person name="Zhang Z."/>
            <person name="Liu B."/>
            <person name="Lu W."/>
            <person name="Hui Y."/>
            <person name="Liang J."/>
            <person name="Zhou Z."/>
            <person name="Hou R."/>
            <person name="Li X."/>
            <person name="Liu Y."/>
            <person name="Li H."/>
            <person name="Ning X."/>
            <person name="Lin Y."/>
            <person name="Zhao L."/>
            <person name="Xing Q."/>
            <person name="Dou J."/>
            <person name="Li Y."/>
            <person name="Mao J."/>
            <person name="Guo H."/>
            <person name="Dou H."/>
            <person name="Li T."/>
            <person name="Mu C."/>
            <person name="Jiang W."/>
            <person name="Fu Q."/>
            <person name="Fu X."/>
            <person name="Miao Y."/>
            <person name="Liu J."/>
            <person name="Yu Q."/>
            <person name="Li R."/>
            <person name="Liao H."/>
            <person name="Li X."/>
            <person name="Kong Y."/>
            <person name="Jiang Z."/>
            <person name="Chourrout D."/>
            <person name="Li R."/>
            <person name="Bao Z."/>
        </authorList>
    </citation>
    <scope>NUCLEOTIDE SEQUENCE [LARGE SCALE GENOMIC DNA]</scope>
    <source>
        <strain evidence="2 3">PY_sf001</strain>
    </source>
</reference>
<comment type="caution">
    <text evidence="2">The sequence shown here is derived from an EMBL/GenBank/DDBJ whole genome shotgun (WGS) entry which is preliminary data.</text>
</comment>
<name>A0A210QRE7_MIZYE</name>
<proteinExistence type="predicted"/>
<organism evidence="2 3">
    <name type="scientific">Mizuhopecten yessoensis</name>
    <name type="common">Japanese scallop</name>
    <name type="synonym">Patinopecten yessoensis</name>
    <dbReference type="NCBI Taxonomy" id="6573"/>
    <lineage>
        <taxon>Eukaryota</taxon>
        <taxon>Metazoa</taxon>
        <taxon>Spiralia</taxon>
        <taxon>Lophotrochozoa</taxon>
        <taxon>Mollusca</taxon>
        <taxon>Bivalvia</taxon>
        <taxon>Autobranchia</taxon>
        <taxon>Pteriomorphia</taxon>
        <taxon>Pectinida</taxon>
        <taxon>Pectinoidea</taxon>
        <taxon>Pectinidae</taxon>
        <taxon>Mizuhopecten</taxon>
    </lineage>
</organism>
<feature type="compositionally biased region" description="Basic residues" evidence="1">
    <location>
        <begin position="13"/>
        <end position="26"/>
    </location>
</feature>
<accession>A0A210QRE7</accession>
<protein>
    <submittedName>
        <fullName evidence="2">Uncharacterized protein</fullName>
    </submittedName>
</protein>
<dbReference type="AlphaFoldDB" id="A0A210QRE7"/>
<feature type="region of interest" description="Disordered" evidence="1">
    <location>
        <begin position="1"/>
        <end position="27"/>
    </location>
</feature>
<evidence type="ECO:0000256" key="1">
    <source>
        <dbReference type="SAM" id="MobiDB-lite"/>
    </source>
</evidence>